<dbReference type="RefSeq" id="XP_073394675.1">
    <property type="nucleotide sequence ID" value="XM_073538574.1"/>
</dbReference>
<dbReference type="InterPro" id="IPR032710">
    <property type="entry name" value="NTF2-like_dom_sf"/>
</dbReference>
<dbReference type="GeneID" id="112288400"/>
<evidence type="ECO:0000313" key="3">
    <source>
        <dbReference type="EnsemblPlants" id="Pp3c1_3310V3.1"/>
    </source>
</evidence>
<dbReference type="Gramene" id="Pp3c1_3310V3.2">
    <property type="protein sequence ID" value="Pp3c1_3310V3.2"/>
    <property type="gene ID" value="Pp3c1_3310"/>
</dbReference>
<dbReference type="EnsemblPlants" id="Pp3c1_3310V3.2">
    <property type="protein sequence ID" value="Pp3c1_3310V3.2"/>
    <property type="gene ID" value="Pp3c1_3310"/>
</dbReference>
<evidence type="ECO:0008006" key="5">
    <source>
        <dbReference type="Google" id="ProtNLM"/>
    </source>
</evidence>
<dbReference type="EnsemblPlants" id="Pp3c1_3310V3.3">
    <property type="protein sequence ID" value="Pp3c1_3310V3.3"/>
    <property type="gene ID" value="Pp3c1_3310"/>
</dbReference>
<dbReference type="OrthoDB" id="44820at2759"/>
<evidence type="ECO:0000313" key="4">
    <source>
        <dbReference type="Proteomes" id="UP000006727"/>
    </source>
</evidence>
<dbReference type="Gramene" id="Pp3c1_3310V3.1">
    <property type="protein sequence ID" value="Pp3c1_3310V3.1"/>
    <property type="gene ID" value="Pp3c1_3310"/>
</dbReference>
<dbReference type="AlphaFoldDB" id="A0A2K1L6Q3"/>
<dbReference type="EMBL" id="ABEU02000001">
    <property type="protein sequence ID" value="PNR61713.1"/>
    <property type="molecule type" value="Genomic_DNA"/>
</dbReference>
<reference evidence="2 4" key="1">
    <citation type="journal article" date="2008" name="Science">
        <title>The Physcomitrella genome reveals evolutionary insights into the conquest of land by plants.</title>
        <authorList>
            <person name="Rensing S."/>
            <person name="Lang D."/>
            <person name="Zimmer A."/>
            <person name="Terry A."/>
            <person name="Salamov A."/>
            <person name="Shapiro H."/>
            <person name="Nishiyama T."/>
            <person name="Perroud P.-F."/>
            <person name="Lindquist E."/>
            <person name="Kamisugi Y."/>
            <person name="Tanahashi T."/>
            <person name="Sakakibara K."/>
            <person name="Fujita T."/>
            <person name="Oishi K."/>
            <person name="Shin-I T."/>
            <person name="Kuroki Y."/>
            <person name="Toyoda A."/>
            <person name="Suzuki Y."/>
            <person name="Hashimoto A."/>
            <person name="Yamaguchi K."/>
            <person name="Sugano A."/>
            <person name="Kohara Y."/>
            <person name="Fujiyama A."/>
            <person name="Anterola A."/>
            <person name="Aoki S."/>
            <person name="Ashton N."/>
            <person name="Barbazuk W.B."/>
            <person name="Barker E."/>
            <person name="Bennetzen J."/>
            <person name="Bezanilla M."/>
            <person name="Blankenship R."/>
            <person name="Cho S.H."/>
            <person name="Dutcher S."/>
            <person name="Estelle M."/>
            <person name="Fawcett J.A."/>
            <person name="Gundlach H."/>
            <person name="Hanada K."/>
            <person name="Heyl A."/>
            <person name="Hicks K.A."/>
            <person name="Hugh J."/>
            <person name="Lohr M."/>
            <person name="Mayer K."/>
            <person name="Melkozernov A."/>
            <person name="Murata T."/>
            <person name="Nelson D."/>
            <person name="Pils B."/>
            <person name="Prigge M."/>
            <person name="Reiss B."/>
            <person name="Renner T."/>
            <person name="Rombauts S."/>
            <person name="Rushton P."/>
            <person name="Sanderfoot A."/>
            <person name="Schween G."/>
            <person name="Shiu S.-H."/>
            <person name="Stueber K."/>
            <person name="Theodoulou F.L."/>
            <person name="Tu H."/>
            <person name="Van de Peer Y."/>
            <person name="Verrier P.J."/>
            <person name="Waters E."/>
            <person name="Wood A."/>
            <person name="Yang L."/>
            <person name="Cove D."/>
            <person name="Cuming A."/>
            <person name="Hasebe M."/>
            <person name="Lucas S."/>
            <person name="Mishler D.B."/>
            <person name="Reski R."/>
            <person name="Grigoriev I."/>
            <person name="Quatrano R.S."/>
            <person name="Boore J.L."/>
        </authorList>
    </citation>
    <scope>NUCLEOTIDE SEQUENCE [LARGE SCALE GENOMIC DNA]</scope>
    <source>
        <strain evidence="3 4">cv. Gransden 2004</strain>
    </source>
</reference>
<keyword evidence="4" id="KW-1185">Reference proteome</keyword>
<dbReference type="RefSeq" id="XP_073394615.1">
    <property type="nucleotide sequence ID" value="XM_073538514.1"/>
</dbReference>
<dbReference type="PaxDb" id="3218-PP1S347_39V6.1"/>
<dbReference type="EnsemblPlants" id="Pp3c1_3310V3.1">
    <property type="protein sequence ID" value="Pp3c1_3310V3.1"/>
    <property type="gene ID" value="Pp3c1_3310"/>
</dbReference>
<dbReference type="PANTHER" id="PTHR31094">
    <property type="entry name" value="RIKEN CDNA 2310061I04 GENE"/>
    <property type="match status" value="1"/>
</dbReference>
<reference evidence="2 4" key="2">
    <citation type="journal article" date="2018" name="Plant J.">
        <title>The Physcomitrella patens chromosome-scale assembly reveals moss genome structure and evolution.</title>
        <authorList>
            <person name="Lang D."/>
            <person name="Ullrich K.K."/>
            <person name="Murat F."/>
            <person name="Fuchs J."/>
            <person name="Jenkins J."/>
            <person name="Haas F.B."/>
            <person name="Piednoel M."/>
            <person name="Gundlach H."/>
            <person name="Van Bel M."/>
            <person name="Meyberg R."/>
            <person name="Vives C."/>
            <person name="Morata J."/>
            <person name="Symeonidi A."/>
            <person name="Hiss M."/>
            <person name="Muchero W."/>
            <person name="Kamisugi Y."/>
            <person name="Saleh O."/>
            <person name="Blanc G."/>
            <person name="Decker E.L."/>
            <person name="van Gessel N."/>
            <person name="Grimwood J."/>
            <person name="Hayes R.D."/>
            <person name="Graham S.W."/>
            <person name="Gunter L.E."/>
            <person name="McDaniel S.F."/>
            <person name="Hoernstein S.N.W."/>
            <person name="Larsson A."/>
            <person name="Li F.W."/>
            <person name="Perroud P.F."/>
            <person name="Phillips J."/>
            <person name="Ranjan P."/>
            <person name="Rokshar D.S."/>
            <person name="Rothfels C.J."/>
            <person name="Schneider L."/>
            <person name="Shu S."/>
            <person name="Stevenson D.W."/>
            <person name="Thummler F."/>
            <person name="Tillich M."/>
            <person name="Villarreal Aguilar J.C."/>
            <person name="Widiez T."/>
            <person name="Wong G.K."/>
            <person name="Wymore A."/>
            <person name="Zhang Y."/>
            <person name="Zimmer A.D."/>
            <person name="Quatrano R.S."/>
            <person name="Mayer K.F.X."/>
            <person name="Goodstein D."/>
            <person name="Casacuberta J.M."/>
            <person name="Vandepoele K."/>
            <person name="Reski R."/>
            <person name="Cuming A.C."/>
            <person name="Tuskan G.A."/>
            <person name="Maumus F."/>
            <person name="Salse J."/>
            <person name="Schmutz J."/>
            <person name="Rensing S.A."/>
        </authorList>
    </citation>
    <scope>NUCLEOTIDE SEQUENCE [LARGE SCALE GENOMIC DNA]</scope>
    <source>
        <strain evidence="3 4">cv. Gransden 2004</strain>
    </source>
</reference>
<reference evidence="3" key="3">
    <citation type="submission" date="2020-12" db="UniProtKB">
        <authorList>
            <consortium name="EnsemblPlants"/>
        </authorList>
    </citation>
    <scope>IDENTIFICATION</scope>
</reference>
<evidence type="ECO:0000313" key="2">
    <source>
        <dbReference type="EMBL" id="PNR61713.1"/>
    </source>
</evidence>
<dbReference type="Gramene" id="Pp3c1_3310V3.3">
    <property type="protein sequence ID" value="Pp3c1_3310V3.3"/>
    <property type="gene ID" value="Pp3c1_3310"/>
</dbReference>
<dbReference type="Proteomes" id="UP000006727">
    <property type="component" value="Chromosome 1"/>
</dbReference>
<dbReference type="Pfam" id="PF10184">
    <property type="entry name" value="DUF2358"/>
    <property type="match status" value="1"/>
</dbReference>
<accession>A0A2K1L6Q3</accession>
<dbReference type="KEGG" id="ppp:112288400"/>
<keyword evidence="1" id="KW-0732">Signal</keyword>
<feature type="signal peptide" evidence="1">
    <location>
        <begin position="1"/>
        <end position="19"/>
    </location>
</feature>
<gene>
    <name evidence="3" type="primary">LOC112288400</name>
    <name evidence="2" type="ORF">PHYPA_000136</name>
</gene>
<name>A0A2K1L6Q3_PHYPA</name>
<organism evidence="2">
    <name type="scientific">Physcomitrium patens</name>
    <name type="common">Spreading-leaved earth moss</name>
    <name type="synonym">Physcomitrella patens</name>
    <dbReference type="NCBI Taxonomy" id="3218"/>
    <lineage>
        <taxon>Eukaryota</taxon>
        <taxon>Viridiplantae</taxon>
        <taxon>Streptophyta</taxon>
        <taxon>Embryophyta</taxon>
        <taxon>Bryophyta</taxon>
        <taxon>Bryophytina</taxon>
        <taxon>Bryopsida</taxon>
        <taxon>Funariidae</taxon>
        <taxon>Funariales</taxon>
        <taxon>Funariaceae</taxon>
        <taxon>Physcomitrium</taxon>
    </lineage>
</organism>
<protein>
    <recommendedName>
        <fullName evidence="5">SnoaL-like domain-containing protein</fullName>
    </recommendedName>
</protein>
<feature type="chain" id="PRO_5043158427" description="SnoaL-like domain-containing protein" evidence="1">
    <location>
        <begin position="20"/>
        <end position="333"/>
    </location>
</feature>
<sequence length="333" mass="37117">MVAHAAVAIALTSIASSSSACLAGFENRRARLGNARAVADTVKRSSGGNVDSGKWRQNQNVSAGTLSLASPPLLSCVEQTGGSASAFLEEQEVVMSSGMKEIEEKLKLLLTVQTKLEESVTPPSRQKQESSGKDDFYVNCGAAIRNLREELPALFYKDLNYDIYREDITFSDPMNTFSGIENYKTLFWALRFHGRIFFKALWVEIVRVWQPSEKVIMVRWIVRGIPRVPWEAQGRFDGTSEYKLDKDGKIYSHKVDNIIMNSPPKHQTRSVMDLVRAAAGQGTPTPTYYQKVGVFSFLKQFTWVRFYLALRSTLAVTSSSEAIDVLPNASLNP</sequence>
<dbReference type="SUPFAM" id="SSF54427">
    <property type="entry name" value="NTF2-like"/>
    <property type="match status" value="1"/>
</dbReference>
<dbReference type="PANTHER" id="PTHR31094:SF2">
    <property type="entry name" value="RIKEN CDNA 2310061I04 GENE"/>
    <property type="match status" value="1"/>
</dbReference>
<dbReference type="FunCoup" id="A0A2K1L6Q3">
    <property type="interactions" value="904"/>
</dbReference>
<dbReference type="RefSeq" id="XP_024388294.1">
    <property type="nucleotide sequence ID" value="XM_024532526.2"/>
</dbReference>
<dbReference type="InterPro" id="IPR018790">
    <property type="entry name" value="DUF2358"/>
</dbReference>
<proteinExistence type="predicted"/>
<evidence type="ECO:0000256" key="1">
    <source>
        <dbReference type="SAM" id="SignalP"/>
    </source>
</evidence>